<proteinExistence type="predicted"/>
<dbReference type="Proteomes" id="UP000232003">
    <property type="component" value="Chromosome"/>
</dbReference>
<keyword evidence="2" id="KW-1185">Reference proteome</keyword>
<gene>
    <name evidence="1" type="ORF">COO91_07823</name>
</gene>
<reference evidence="1 2" key="1">
    <citation type="submission" date="2017-11" db="EMBL/GenBank/DDBJ databases">
        <title>Complete genome of a free-living desiccation-tolerant cyanobacterium and its photosynthetic adaptation to extreme terrestrial habitat.</title>
        <authorList>
            <person name="Shang J."/>
        </authorList>
    </citation>
    <scope>NUCLEOTIDE SEQUENCE [LARGE SCALE GENOMIC DNA]</scope>
    <source>
        <strain evidence="1 2">CCNUN1</strain>
    </source>
</reference>
<protein>
    <submittedName>
        <fullName evidence="1">Uncharacterized protein</fullName>
    </submittedName>
</protein>
<evidence type="ECO:0000313" key="1">
    <source>
        <dbReference type="EMBL" id="AUB41756.1"/>
    </source>
</evidence>
<accession>A0A2K8T239</accession>
<organism evidence="1 2">
    <name type="scientific">Nostoc flagelliforme CCNUN1</name>
    <dbReference type="NCBI Taxonomy" id="2038116"/>
    <lineage>
        <taxon>Bacteria</taxon>
        <taxon>Bacillati</taxon>
        <taxon>Cyanobacteriota</taxon>
        <taxon>Cyanophyceae</taxon>
        <taxon>Nostocales</taxon>
        <taxon>Nostocaceae</taxon>
        <taxon>Nostoc</taxon>
    </lineage>
</organism>
<sequence length="40" mass="4733">MPNPRNGHMRRLQIVVKKLLMKFPQWGIACLEGVLIDWNE</sequence>
<name>A0A2K8T239_9NOSO</name>
<evidence type="ECO:0000313" key="2">
    <source>
        <dbReference type="Proteomes" id="UP000232003"/>
    </source>
</evidence>
<dbReference type="KEGG" id="nfl:COO91_07823"/>
<dbReference type="EMBL" id="CP024785">
    <property type="protein sequence ID" value="AUB41756.1"/>
    <property type="molecule type" value="Genomic_DNA"/>
</dbReference>
<dbReference type="AlphaFoldDB" id="A0A2K8T239"/>